<keyword evidence="4" id="KW-1185">Reference proteome</keyword>
<gene>
    <name evidence="3" type="ORF">Leucomu_01495</name>
</gene>
<dbReference type="SUPFAM" id="SSF81606">
    <property type="entry name" value="PP2C-like"/>
    <property type="match status" value="1"/>
</dbReference>
<evidence type="ECO:0000313" key="3">
    <source>
        <dbReference type="EMBL" id="QAB16779.1"/>
    </source>
</evidence>
<dbReference type="SMART" id="SM00331">
    <property type="entry name" value="PP2C_SIG"/>
    <property type="match status" value="1"/>
</dbReference>
<proteinExistence type="predicted"/>
<reference evidence="3 4" key="1">
    <citation type="submission" date="2019-01" db="EMBL/GenBank/DDBJ databases">
        <title>Leucobacter muris sp. nov. isolated from the nose of a laboratory mouse.</title>
        <authorList>
            <person name="Benga L."/>
            <person name="Sproeer C."/>
            <person name="Schumann P."/>
            <person name="Verbarg S."/>
            <person name="Bunk B."/>
            <person name="Engelhardt E."/>
            <person name="Benten P.M."/>
            <person name="Sager M."/>
        </authorList>
    </citation>
    <scope>NUCLEOTIDE SEQUENCE [LARGE SCALE GENOMIC DNA]</scope>
    <source>
        <strain evidence="3 4">DSM 101948</strain>
    </source>
</reference>
<feature type="region of interest" description="Disordered" evidence="1">
    <location>
        <begin position="248"/>
        <end position="282"/>
    </location>
</feature>
<dbReference type="PANTHER" id="PTHR13832">
    <property type="entry name" value="PROTEIN PHOSPHATASE 2C"/>
    <property type="match status" value="1"/>
</dbReference>
<dbReference type="RefSeq" id="WP_128386114.1">
    <property type="nucleotide sequence ID" value="NZ_CP035037.1"/>
</dbReference>
<dbReference type="Gene3D" id="3.60.40.10">
    <property type="entry name" value="PPM-type phosphatase domain"/>
    <property type="match status" value="1"/>
</dbReference>
<organism evidence="3 4">
    <name type="scientific">Leucobacter muris</name>
    <dbReference type="NCBI Taxonomy" id="1935379"/>
    <lineage>
        <taxon>Bacteria</taxon>
        <taxon>Bacillati</taxon>
        <taxon>Actinomycetota</taxon>
        <taxon>Actinomycetes</taxon>
        <taxon>Micrococcales</taxon>
        <taxon>Microbacteriaceae</taxon>
        <taxon>Leucobacter</taxon>
    </lineage>
</organism>
<dbReference type="InterPro" id="IPR001932">
    <property type="entry name" value="PPM-type_phosphatase-like_dom"/>
</dbReference>
<sequence>MNGVPNGGGRERRPVIAAAARTDTGLRRAVNEDLALAQLPVFVVADGMGGHSAGDLASAAAIGAFARLAALGGGRPLVIADVDAALEAARCAVDEISREAERGAGCTLTGVVLVEHGGEPHWYVINVGDSRVYQHRGASLAQITSDHSLHAELTAAGHADAASTPRNVITRALGSDDARHDAWLLPLRTGMRLLVCSDGLTSELGDEELRAVLTVGGRADAVADELVRRACEAGGRDNVTVVVVDTVSDGLGPETPHDPLPDPGDADEVDETTLEVTRPVTR</sequence>
<dbReference type="CDD" id="cd00143">
    <property type="entry name" value="PP2Cc"/>
    <property type="match status" value="1"/>
</dbReference>
<dbReference type="PANTHER" id="PTHR13832:SF827">
    <property type="entry name" value="PROTEIN PHOSPHATASE 1L"/>
    <property type="match status" value="1"/>
</dbReference>
<name>A0ABX5QCV4_9MICO</name>
<dbReference type="InterPro" id="IPR036457">
    <property type="entry name" value="PPM-type-like_dom_sf"/>
</dbReference>
<dbReference type="Pfam" id="PF13672">
    <property type="entry name" value="PP2C_2"/>
    <property type="match status" value="1"/>
</dbReference>
<evidence type="ECO:0000313" key="4">
    <source>
        <dbReference type="Proteomes" id="UP000285768"/>
    </source>
</evidence>
<protein>
    <submittedName>
        <fullName evidence="3">Serine/threonine-protein phosphatase</fullName>
    </submittedName>
</protein>
<feature type="domain" description="PPM-type phosphatase" evidence="2">
    <location>
        <begin position="17"/>
        <end position="246"/>
    </location>
</feature>
<evidence type="ECO:0000256" key="1">
    <source>
        <dbReference type="SAM" id="MobiDB-lite"/>
    </source>
</evidence>
<feature type="compositionally biased region" description="Acidic residues" evidence="1">
    <location>
        <begin position="264"/>
        <end position="273"/>
    </location>
</feature>
<evidence type="ECO:0000259" key="2">
    <source>
        <dbReference type="PROSITE" id="PS51746"/>
    </source>
</evidence>
<dbReference type="EMBL" id="CP035037">
    <property type="protein sequence ID" value="QAB16779.1"/>
    <property type="molecule type" value="Genomic_DNA"/>
</dbReference>
<dbReference type="InterPro" id="IPR015655">
    <property type="entry name" value="PP2C"/>
</dbReference>
<dbReference type="PROSITE" id="PS51746">
    <property type="entry name" value="PPM_2"/>
    <property type="match status" value="1"/>
</dbReference>
<dbReference type="SMART" id="SM00332">
    <property type="entry name" value="PP2Cc"/>
    <property type="match status" value="1"/>
</dbReference>
<accession>A0ABX5QCV4</accession>
<dbReference type="Proteomes" id="UP000285768">
    <property type="component" value="Chromosome"/>
</dbReference>